<dbReference type="SUPFAM" id="SSF46579">
    <property type="entry name" value="Prefoldin"/>
    <property type="match status" value="1"/>
</dbReference>
<dbReference type="GO" id="GO:0045944">
    <property type="term" value="P:positive regulation of transcription by RNA polymerase II"/>
    <property type="evidence" value="ECO:0007669"/>
    <property type="project" value="TreeGrafter"/>
</dbReference>
<dbReference type="EMBL" id="CM035407">
    <property type="protein sequence ID" value="KAH7442919.1"/>
    <property type="molecule type" value="Genomic_DNA"/>
</dbReference>
<dbReference type="GO" id="GO:0003714">
    <property type="term" value="F:transcription corepressor activity"/>
    <property type="evidence" value="ECO:0007669"/>
    <property type="project" value="InterPro"/>
</dbReference>
<dbReference type="InterPro" id="IPR004127">
    <property type="entry name" value="Prefoldin_subunit_alpha"/>
</dbReference>
<dbReference type="GO" id="GO:0016592">
    <property type="term" value="C:mediator complex"/>
    <property type="evidence" value="ECO:0007669"/>
    <property type="project" value="TreeGrafter"/>
</dbReference>
<dbReference type="InterPro" id="IPR003994">
    <property type="entry name" value="UXT"/>
</dbReference>
<dbReference type="FunFam" id="1.10.287.370:FF:000010">
    <property type="entry name" value="Protein UXT like"/>
    <property type="match status" value="1"/>
</dbReference>
<accession>A0A8T2VEP7</accession>
<dbReference type="PANTHER" id="PTHR13345:SF9">
    <property type="entry name" value="PROTEIN UXT"/>
    <property type="match status" value="1"/>
</dbReference>
<dbReference type="Pfam" id="PF02996">
    <property type="entry name" value="Prefoldin"/>
    <property type="match status" value="1"/>
</dbReference>
<proteinExistence type="inferred from homology"/>
<sequence>MGAVNRSRVDTDAKIQKFEAFIEEKLKPDLVHVVAQRDKAMEEQKIYSDLSKNIKLLEQQKLKKMKSLVNLGSEVYAQAEVMDTSRIFVDIGLGFHVEFTWSEALEFISVKEASLARQIEERTHQAANIKAQIKLVGEGIKELLNLTGK</sequence>
<evidence type="ECO:0000256" key="1">
    <source>
        <dbReference type="ARBA" id="ARBA00007666"/>
    </source>
</evidence>
<dbReference type="OrthoDB" id="433124at2759"/>
<protein>
    <submittedName>
        <fullName evidence="2">Uncharacterized protein</fullName>
    </submittedName>
</protein>
<dbReference type="AlphaFoldDB" id="A0A8T2VEP7"/>
<keyword evidence="3" id="KW-1185">Reference proteome</keyword>
<dbReference type="OMA" id="HMPDGYK"/>
<comment type="similarity">
    <text evidence="1">Belongs to the UXT family.</text>
</comment>
<evidence type="ECO:0000313" key="2">
    <source>
        <dbReference type="EMBL" id="KAH7442919.1"/>
    </source>
</evidence>
<dbReference type="Proteomes" id="UP000825935">
    <property type="component" value="Chromosome 2"/>
</dbReference>
<name>A0A8T2VEP7_CERRI</name>
<dbReference type="InterPro" id="IPR009053">
    <property type="entry name" value="Prefoldin"/>
</dbReference>
<dbReference type="GO" id="GO:0006457">
    <property type="term" value="P:protein folding"/>
    <property type="evidence" value="ECO:0007669"/>
    <property type="project" value="UniProtKB-ARBA"/>
</dbReference>
<dbReference type="Gene3D" id="1.10.287.370">
    <property type="match status" value="1"/>
</dbReference>
<dbReference type="GO" id="GO:0009409">
    <property type="term" value="P:response to cold"/>
    <property type="evidence" value="ECO:0007669"/>
    <property type="project" value="UniProtKB-ARBA"/>
</dbReference>
<reference evidence="2" key="1">
    <citation type="submission" date="2021-08" db="EMBL/GenBank/DDBJ databases">
        <title>WGS assembly of Ceratopteris richardii.</title>
        <authorList>
            <person name="Marchant D.B."/>
            <person name="Chen G."/>
            <person name="Jenkins J."/>
            <person name="Shu S."/>
            <person name="Leebens-Mack J."/>
            <person name="Grimwood J."/>
            <person name="Schmutz J."/>
            <person name="Soltis P."/>
            <person name="Soltis D."/>
            <person name="Chen Z.-H."/>
        </authorList>
    </citation>
    <scope>NUCLEOTIDE SEQUENCE</scope>
    <source>
        <strain evidence="2">Whitten #5841</strain>
        <tissue evidence="2">Leaf</tissue>
    </source>
</reference>
<gene>
    <name evidence="2" type="ORF">KP509_02G007800</name>
</gene>
<comment type="caution">
    <text evidence="2">The sequence shown here is derived from an EMBL/GenBank/DDBJ whole genome shotgun (WGS) entry which is preliminary data.</text>
</comment>
<dbReference type="CDD" id="cd23158">
    <property type="entry name" value="Prefoldin_UXT"/>
    <property type="match status" value="1"/>
</dbReference>
<dbReference type="PRINTS" id="PR01502">
    <property type="entry name" value="UXTPROTEIN"/>
</dbReference>
<dbReference type="GO" id="GO:0000122">
    <property type="term" value="P:negative regulation of transcription by RNA polymerase II"/>
    <property type="evidence" value="ECO:0007669"/>
    <property type="project" value="InterPro"/>
</dbReference>
<organism evidence="2 3">
    <name type="scientific">Ceratopteris richardii</name>
    <name type="common">Triangle waterfern</name>
    <dbReference type="NCBI Taxonomy" id="49495"/>
    <lineage>
        <taxon>Eukaryota</taxon>
        <taxon>Viridiplantae</taxon>
        <taxon>Streptophyta</taxon>
        <taxon>Embryophyta</taxon>
        <taxon>Tracheophyta</taxon>
        <taxon>Polypodiopsida</taxon>
        <taxon>Polypodiidae</taxon>
        <taxon>Polypodiales</taxon>
        <taxon>Pteridineae</taxon>
        <taxon>Pteridaceae</taxon>
        <taxon>Parkerioideae</taxon>
        <taxon>Ceratopteris</taxon>
    </lineage>
</organism>
<evidence type="ECO:0000313" key="3">
    <source>
        <dbReference type="Proteomes" id="UP000825935"/>
    </source>
</evidence>
<dbReference type="PANTHER" id="PTHR13345">
    <property type="entry name" value="MEDIATOR OF RNA POLYMERASE II TRANSCRIPTION SUBUNIT 10"/>
    <property type="match status" value="1"/>
</dbReference>